<organism evidence="12 13">
    <name type="scientific">Ancylobacter rudongensis</name>
    <dbReference type="NCBI Taxonomy" id="177413"/>
    <lineage>
        <taxon>Bacteria</taxon>
        <taxon>Pseudomonadati</taxon>
        <taxon>Pseudomonadota</taxon>
        <taxon>Alphaproteobacteria</taxon>
        <taxon>Hyphomicrobiales</taxon>
        <taxon>Xanthobacteraceae</taxon>
        <taxon>Ancylobacter</taxon>
    </lineage>
</organism>
<evidence type="ECO:0000256" key="6">
    <source>
        <dbReference type="ARBA" id="ARBA00023141"/>
    </source>
</evidence>
<dbReference type="Pfam" id="PF18317">
    <property type="entry name" value="SDH_C"/>
    <property type="match status" value="1"/>
</dbReference>
<evidence type="ECO:0000259" key="9">
    <source>
        <dbReference type="Pfam" id="PF01488"/>
    </source>
</evidence>
<dbReference type="UniPathway" id="UPA00053">
    <property type="reaction ID" value="UER00087"/>
</dbReference>
<feature type="binding site" evidence="8">
    <location>
        <position position="102"/>
    </location>
    <ligand>
        <name>shikimate</name>
        <dbReference type="ChEBI" id="CHEBI:36208"/>
    </ligand>
</feature>
<dbReference type="Pfam" id="PF08501">
    <property type="entry name" value="Shikimate_dh_N"/>
    <property type="match status" value="1"/>
</dbReference>
<dbReference type="AlphaFoldDB" id="A0A1G4SVG8"/>
<feature type="domain" description="SDH C-terminal" evidence="11">
    <location>
        <begin position="240"/>
        <end position="263"/>
    </location>
</feature>
<dbReference type="Gene3D" id="3.40.50.720">
    <property type="entry name" value="NAD(P)-binding Rossmann-like Domain"/>
    <property type="match status" value="1"/>
</dbReference>
<comment type="catalytic activity">
    <reaction evidence="7 8">
        <text>shikimate + NADP(+) = 3-dehydroshikimate + NADPH + H(+)</text>
        <dbReference type="Rhea" id="RHEA:17737"/>
        <dbReference type="ChEBI" id="CHEBI:15378"/>
        <dbReference type="ChEBI" id="CHEBI:16630"/>
        <dbReference type="ChEBI" id="CHEBI:36208"/>
        <dbReference type="ChEBI" id="CHEBI:57783"/>
        <dbReference type="ChEBI" id="CHEBI:58349"/>
        <dbReference type="EC" id="1.1.1.25"/>
    </reaction>
</comment>
<dbReference type="HAMAP" id="MF_00222">
    <property type="entry name" value="Shikimate_DH_AroE"/>
    <property type="match status" value="1"/>
</dbReference>
<evidence type="ECO:0000256" key="7">
    <source>
        <dbReference type="ARBA" id="ARBA00049442"/>
    </source>
</evidence>
<feature type="binding site" evidence="8">
    <location>
        <position position="240"/>
    </location>
    <ligand>
        <name>NADP(+)</name>
        <dbReference type="ChEBI" id="CHEBI:58349"/>
    </ligand>
</feature>
<comment type="pathway">
    <text evidence="1 8">Metabolic intermediate biosynthesis; chorismate biosynthesis; chorismate from D-erythrose 4-phosphate and phosphoenolpyruvate: step 4/7.</text>
</comment>
<evidence type="ECO:0000256" key="4">
    <source>
        <dbReference type="ARBA" id="ARBA00022857"/>
    </source>
</evidence>
<feature type="binding site" evidence="8">
    <location>
        <begin position="152"/>
        <end position="157"/>
    </location>
    <ligand>
        <name>NADP(+)</name>
        <dbReference type="ChEBI" id="CHEBI:58349"/>
    </ligand>
</feature>
<dbReference type="InterPro" id="IPR022893">
    <property type="entry name" value="Shikimate_DH_fam"/>
</dbReference>
<dbReference type="CDD" id="cd01065">
    <property type="entry name" value="NAD_bind_Shikimate_DH"/>
    <property type="match status" value="1"/>
</dbReference>
<feature type="binding site" evidence="8">
    <location>
        <position position="87"/>
    </location>
    <ligand>
        <name>shikimate</name>
        <dbReference type="ChEBI" id="CHEBI:36208"/>
    </ligand>
</feature>
<evidence type="ECO:0000256" key="2">
    <source>
        <dbReference type="ARBA" id="ARBA00012962"/>
    </source>
</evidence>
<dbReference type="Pfam" id="PF01488">
    <property type="entry name" value="Shikimate_DH"/>
    <property type="match status" value="1"/>
</dbReference>
<sequence>MTRNVAIIGHPVSHSRSPLIHGYWLARHGIDGAYGVRAVAPGDIDSFLAAFAASGLVGGNVTVPHKEAAFRACAARDAVAEALGAVNTLWLEDGALHGANTDVHGFLANLDAAEPDWARALGEAVVLGAGGAARAVVYGLLQRGVDRVVVANRTRARGEALRDTFGPRVLPIDWRDLGGRLVGCRLLVNTTSLGMKGQPPLDIDLSPLSPDALVTDIVYVPLETPLLKAAKARGLATVDGLGMLLHQAVPGFERWFGVRPEVTAELRALVIADLKAKGQLA</sequence>
<reference evidence="13" key="1">
    <citation type="submission" date="2016-10" db="EMBL/GenBank/DDBJ databases">
        <authorList>
            <person name="Varghese N."/>
            <person name="Submissions S."/>
        </authorList>
    </citation>
    <scope>NUCLEOTIDE SEQUENCE [LARGE SCALE GENOMIC DNA]</scope>
    <source>
        <strain evidence="13">CGMCC 1.1761</strain>
    </source>
</reference>
<evidence type="ECO:0000256" key="1">
    <source>
        <dbReference type="ARBA" id="ARBA00004871"/>
    </source>
</evidence>
<dbReference type="SUPFAM" id="SSF51735">
    <property type="entry name" value="NAD(P)-binding Rossmann-fold domains"/>
    <property type="match status" value="1"/>
</dbReference>
<dbReference type="Proteomes" id="UP000198889">
    <property type="component" value="Unassembled WGS sequence"/>
</dbReference>
<feature type="active site" description="Proton acceptor" evidence="8">
    <location>
        <position position="66"/>
    </location>
</feature>
<dbReference type="GO" id="GO:0008652">
    <property type="term" value="P:amino acid biosynthetic process"/>
    <property type="evidence" value="ECO:0007669"/>
    <property type="project" value="UniProtKB-KW"/>
</dbReference>
<feature type="binding site" evidence="8">
    <location>
        <begin position="15"/>
        <end position="17"/>
    </location>
    <ligand>
        <name>shikimate</name>
        <dbReference type="ChEBI" id="CHEBI:36208"/>
    </ligand>
</feature>
<dbReference type="GO" id="GO:0004764">
    <property type="term" value="F:shikimate 3-dehydrogenase (NADP+) activity"/>
    <property type="evidence" value="ECO:0007669"/>
    <property type="project" value="UniProtKB-UniRule"/>
</dbReference>
<gene>
    <name evidence="8" type="primary">aroE</name>
    <name evidence="12" type="ORF">SAMN05660859_2547</name>
</gene>
<dbReference type="InterPro" id="IPR006151">
    <property type="entry name" value="Shikm_DH/Glu-tRNA_Rdtase"/>
</dbReference>
<dbReference type="InterPro" id="IPR036291">
    <property type="entry name" value="NAD(P)-bd_dom_sf"/>
</dbReference>
<keyword evidence="4 8" id="KW-0521">NADP</keyword>
<dbReference type="EMBL" id="FMTP01000003">
    <property type="protein sequence ID" value="SCW73031.1"/>
    <property type="molecule type" value="Genomic_DNA"/>
</dbReference>
<evidence type="ECO:0000259" key="11">
    <source>
        <dbReference type="Pfam" id="PF18317"/>
    </source>
</evidence>
<keyword evidence="6 8" id="KW-0057">Aromatic amino acid biosynthesis</keyword>
<dbReference type="InterPro" id="IPR046346">
    <property type="entry name" value="Aminoacid_DH-like_N_sf"/>
</dbReference>
<dbReference type="InterPro" id="IPR041121">
    <property type="entry name" value="SDH_C"/>
</dbReference>
<comment type="subunit">
    <text evidence="8">Homodimer.</text>
</comment>
<dbReference type="SUPFAM" id="SSF53223">
    <property type="entry name" value="Aminoacid dehydrogenase-like, N-terminal domain"/>
    <property type="match status" value="1"/>
</dbReference>
<comment type="similarity">
    <text evidence="8">Belongs to the shikimate dehydrogenase family.</text>
</comment>
<evidence type="ECO:0000256" key="3">
    <source>
        <dbReference type="ARBA" id="ARBA00022605"/>
    </source>
</evidence>
<dbReference type="GO" id="GO:0009423">
    <property type="term" value="P:chorismate biosynthetic process"/>
    <property type="evidence" value="ECO:0007669"/>
    <property type="project" value="UniProtKB-UniRule"/>
</dbReference>
<dbReference type="GO" id="GO:0050661">
    <property type="term" value="F:NADP binding"/>
    <property type="evidence" value="ECO:0007669"/>
    <property type="project" value="InterPro"/>
</dbReference>
<dbReference type="InterPro" id="IPR011342">
    <property type="entry name" value="Shikimate_DH"/>
</dbReference>
<keyword evidence="13" id="KW-1185">Reference proteome</keyword>
<proteinExistence type="inferred from homology"/>
<feature type="binding site" evidence="8">
    <location>
        <position position="219"/>
    </location>
    <ligand>
        <name>shikimate</name>
        <dbReference type="ChEBI" id="CHEBI:36208"/>
    </ligand>
</feature>
<dbReference type="STRING" id="177413.SAMN05660859_2547"/>
<name>A0A1G4SVG8_9HYPH</name>
<dbReference type="Gene3D" id="3.40.50.10860">
    <property type="entry name" value="Leucine Dehydrogenase, chain A, domain 1"/>
    <property type="match status" value="1"/>
</dbReference>
<feature type="binding site" evidence="8">
    <location>
        <position position="62"/>
    </location>
    <ligand>
        <name>shikimate</name>
        <dbReference type="ChEBI" id="CHEBI:36208"/>
    </ligand>
</feature>
<dbReference type="PANTHER" id="PTHR21089">
    <property type="entry name" value="SHIKIMATE DEHYDROGENASE"/>
    <property type="match status" value="1"/>
</dbReference>
<dbReference type="GO" id="GO:0019632">
    <property type="term" value="P:shikimate metabolic process"/>
    <property type="evidence" value="ECO:0007669"/>
    <property type="project" value="InterPro"/>
</dbReference>
<protein>
    <recommendedName>
        <fullName evidence="2 8">Shikimate dehydrogenase (NADP(+))</fullName>
        <shortName evidence="8">SDH</shortName>
        <ecNumber evidence="2 8">1.1.1.25</ecNumber>
    </recommendedName>
</protein>
<comment type="caution">
    <text evidence="8">Lacks conserved residue(s) required for the propagation of feature annotation.</text>
</comment>
<evidence type="ECO:0000259" key="10">
    <source>
        <dbReference type="Pfam" id="PF08501"/>
    </source>
</evidence>
<evidence type="ECO:0000313" key="12">
    <source>
        <dbReference type="EMBL" id="SCW73031.1"/>
    </source>
</evidence>
<comment type="function">
    <text evidence="8">Involved in the biosynthesis of the chorismate, which leads to the biosynthesis of aromatic amino acids. Catalyzes the reversible NADPH linked reduction of 3-dehydroshikimate (DHSA) to yield shikimate (SA).</text>
</comment>
<dbReference type="GO" id="GO:0009073">
    <property type="term" value="P:aromatic amino acid family biosynthetic process"/>
    <property type="evidence" value="ECO:0007669"/>
    <property type="project" value="UniProtKB-KW"/>
</dbReference>
<dbReference type="EC" id="1.1.1.25" evidence="2 8"/>
<feature type="domain" description="Quinate/shikimate 5-dehydrogenase/glutamyl-tRNA reductase" evidence="9">
    <location>
        <begin position="123"/>
        <end position="177"/>
    </location>
</feature>
<dbReference type="PANTHER" id="PTHR21089:SF1">
    <property type="entry name" value="BIFUNCTIONAL 3-DEHYDROQUINATE DEHYDRATASE_SHIKIMATE DEHYDROGENASE, CHLOROPLASTIC"/>
    <property type="match status" value="1"/>
</dbReference>
<keyword evidence="3 8" id="KW-0028">Amino-acid biosynthesis</keyword>
<dbReference type="GO" id="GO:0005829">
    <property type="term" value="C:cytosol"/>
    <property type="evidence" value="ECO:0007669"/>
    <property type="project" value="TreeGrafter"/>
</dbReference>
<accession>A0A1G4SVG8</accession>
<evidence type="ECO:0000313" key="13">
    <source>
        <dbReference type="Proteomes" id="UP000198889"/>
    </source>
</evidence>
<dbReference type="NCBIfam" id="NF001312">
    <property type="entry name" value="PRK00258.1-4"/>
    <property type="match status" value="1"/>
</dbReference>
<evidence type="ECO:0000256" key="8">
    <source>
        <dbReference type="HAMAP-Rule" id="MF_00222"/>
    </source>
</evidence>
<evidence type="ECO:0000256" key="5">
    <source>
        <dbReference type="ARBA" id="ARBA00023002"/>
    </source>
</evidence>
<feature type="binding site" evidence="8">
    <location>
        <position position="247"/>
    </location>
    <ligand>
        <name>shikimate</name>
        <dbReference type="ChEBI" id="CHEBI:36208"/>
    </ligand>
</feature>
<feature type="binding site" evidence="8">
    <location>
        <position position="217"/>
    </location>
    <ligand>
        <name>NADP(+)</name>
        <dbReference type="ChEBI" id="CHEBI:58349"/>
    </ligand>
</feature>
<keyword evidence="5 8" id="KW-0560">Oxidoreductase</keyword>
<dbReference type="NCBIfam" id="TIGR00507">
    <property type="entry name" value="aroE"/>
    <property type="match status" value="1"/>
</dbReference>
<feature type="binding site" evidence="8">
    <location>
        <begin position="128"/>
        <end position="132"/>
    </location>
    <ligand>
        <name>NADP(+)</name>
        <dbReference type="ChEBI" id="CHEBI:58349"/>
    </ligand>
</feature>
<dbReference type="InterPro" id="IPR013708">
    <property type="entry name" value="Shikimate_DH-bd_N"/>
</dbReference>
<feature type="domain" description="Shikimate dehydrogenase substrate binding N-terminal" evidence="10">
    <location>
        <begin position="7"/>
        <end position="89"/>
    </location>
</feature>